<evidence type="ECO:0000313" key="4">
    <source>
        <dbReference type="EMBL" id="SMF54762.1"/>
    </source>
</evidence>
<dbReference type="EMBL" id="FWZT01000017">
    <property type="protein sequence ID" value="SMF54762.1"/>
    <property type="molecule type" value="Genomic_DNA"/>
</dbReference>
<dbReference type="PANTHER" id="PTHR44591:SF23">
    <property type="entry name" value="CHEY SUBFAMILY"/>
    <property type="match status" value="1"/>
</dbReference>
<feature type="modified residue" description="4-aspartylphosphate" evidence="2">
    <location>
        <position position="292"/>
    </location>
</feature>
<evidence type="ECO:0000256" key="1">
    <source>
        <dbReference type="ARBA" id="ARBA00022553"/>
    </source>
</evidence>
<dbReference type="STRING" id="1513793.SAMN06296036_11741"/>
<dbReference type="InterPro" id="IPR050595">
    <property type="entry name" value="Bact_response_regulator"/>
</dbReference>
<organism evidence="4 5">
    <name type="scientific">Pseudobacteriovorax antillogorgiicola</name>
    <dbReference type="NCBI Taxonomy" id="1513793"/>
    <lineage>
        <taxon>Bacteria</taxon>
        <taxon>Pseudomonadati</taxon>
        <taxon>Bdellovibrionota</taxon>
        <taxon>Oligoflexia</taxon>
        <taxon>Oligoflexales</taxon>
        <taxon>Pseudobacteriovoracaceae</taxon>
        <taxon>Pseudobacteriovorax</taxon>
    </lineage>
</organism>
<name>A0A1Y6CGT9_9BACT</name>
<feature type="modified residue" description="4-aspartylphosphate" evidence="2">
    <location>
        <position position="60"/>
    </location>
</feature>
<dbReference type="GO" id="GO:0000160">
    <property type="term" value="P:phosphorelay signal transduction system"/>
    <property type="evidence" value="ECO:0007669"/>
    <property type="project" value="InterPro"/>
</dbReference>
<dbReference type="InterPro" id="IPR011006">
    <property type="entry name" value="CheY-like_superfamily"/>
</dbReference>
<keyword evidence="1 2" id="KW-0597">Phosphoprotein</keyword>
<protein>
    <submittedName>
        <fullName evidence="4">Response regulator receiver domain-containing protein</fullName>
    </submittedName>
</protein>
<accession>A0A1Y6CGT9</accession>
<reference evidence="5" key="1">
    <citation type="submission" date="2017-04" db="EMBL/GenBank/DDBJ databases">
        <authorList>
            <person name="Varghese N."/>
            <person name="Submissions S."/>
        </authorList>
    </citation>
    <scope>NUCLEOTIDE SEQUENCE [LARGE SCALE GENOMIC DNA]</scope>
    <source>
        <strain evidence="5">RKEM611</strain>
    </source>
</reference>
<dbReference type="Proteomes" id="UP000192907">
    <property type="component" value="Unassembled WGS sequence"/>
</dbReference>
<evidence type="ECO:0000313" key="5">
    <source>
        <dbReference type="Proteomes" id="UP000192907"/>
    </source>
</evidence>
<dbReference type="RefSeq" id="WP_132322140.1">
    <property type="nucleotide sequence ID" value="NZ_FWZT01000017.1"/>
</dbReference>
<dbReference type="SUPFAM" id="SSF52172">
    <property type="entry name" value="CheY-like"/>
    <property type="match status" value="2"/>
</dbReference>
<keyword evidence="5" id="KW-1185">Reference proteome</keyword>
<dbReference type="Gene3D" id="3.40.50.2300">
    <property type="match status" value="1"/>
</dbReference>
<evidence type="ECO:0000259" key="3">
    <source>
        <dbReference type="PROSITE" id="PS50110"/>
    </source>
</evidence>
<feature type="domain" description="Response regulatory" evidence="3">
    <location>
        <begin position="241"/>
        <end position="353"/>
    </location>
</feature>
<feature type="domain" description="Response regulatory" evidence="3">
    <location>
        <begin position="11"/>
        <end position="127"/>
    </location>
</feature>
<dbReference type="PANTHER" id="PTHR44591">
    <property type="entry name" value="STRESS RESPONSE REGULATOR PROTEIN 1"/>
    <property type="match status" value="1"/>
</dbReference>
<evidence type="ECO:0000256" key="2">
    <source>
        <dbReference type="PROSITE-ProRule" id="PRU00169"/>
    </source>
</evidence>
<dbReference type="PROSITE" id="PS50110">
    <property type="entry name" value="RESPONSE_REGULATORY"/>
    <property type="match status" value="2"/>
</dbReference>
<dbReference type="InterPro" id="IPR001789">
    <property type="entry name" value="Sig_transdc_resp-reg_receiver"/>
</dbReference>
<dbReference type="AlphaFoldDB" id="A0A1Y6CGT9"/>
<dbReference type="OrthoDB" id="9935369at2"/>
<proteinExistence type="predicted"/>
<gene>
    <name evidence="4" type="ORF">SAMN06296036_11741</name>
</gene>
<sequence length="466" mass="51537">MEVVRGITMHTIVIVVDKPEKSVSMTTLLQRMGFKTYVAQSLYEGLRVIDQEMPHLVISDALLSDGTVGTLYDRLQQQPLLSNTPMLALVANKSKEQLTPLKGRKFAGFLLGKFDGKTLVQKVKEVLASNSNVSPYFVKFDKTDIENKLTLCVQATVLGKSGDQVIYLSESEVDPDASLVCLPDDSSRHPALLKMGTNIIKGEDIYNIFPLSRIKGKGRRWLCDLPDIRMIGDGDGSANRRLMFYDPNMNRFEQFKEVLSGYNMELIHMASIQAAASFVARDSASVQCIYLDELPSDSGGIQFKEALSRVSPEIRPPVIAGTGSLNARSTSEIRFIRKPFGLGVLVEMIDAAFKSKESFTGKTANLGVTYQAPAKILGLDETGGIIQIKFPMLKGTQVRLEHSLLHDLWDGENKVDIIEVATLPGKPDVWQAKFVANRALGNKAKYWERVQKALEGHLAEDPQESA</sequence>